<dbReference type="KEGG" id="prn:BW723_12725"/>
<comment type="similarity">
    <text evidence="2">Belongs to the autoinducer-2 exporter (AI-2E) (TC 2.A.86) family.</text>
</comment>
<evidence type="ECO:0000256" key="4">
    <source>
        <dbReference type="ARBA" id="ARBA00022989"/>
    </source>
</evidence>
<dbReference type="PANTHER" id="PTHR21716">
    <property type="entry name" value="TRANSMEMBRANE PROTEIN"/>
    <property type="match status" value="1"/>
</dbReference>
<sequence length="345" mass="38664">MKDKVIPPKTIRQVFVLMLIVLFAFLIFRELIPYLSGVLGAITIYVILRKWMTYLVKKKKWNPHFAALFLMAFSFISILLPVAGIVLMLGGKVGEAVDNSEKIAKVVKTKMNWFEDNYGYDLSSRVNTEEISTWISENLETFAGGTFNIFIAIGLMYFVLYYMLTNRNQLRTSLYEYIPISENNLKIIGSESQAMVRSNAIGIPLVAIAQGIIALIGFLIFGIKDPFFWFIIVTVGSMIPFIGTLIGILPVFILTLSTGNNFAAWGILIYGLVIVGSTDNIIRLFVLKKLDNVHPLITLIGVIVGVPLFGFIGLIFGPLLISLFLIVVRIYKKEFGALIESRKIL</sequence>
<comment type="subcellular location">
    <subcellularLocation>
        <location evidence="1">Membrane</location>
        <topology evidence="1">Multi-pass membrane protein</topology>
    </subcellularLocation>
</comment>
<dbReference type="InterPro" id="IPR002549">
    <property type="entry name" value="AI-2E-like"/>
</dbReference>
<comment type="caution">
    <text evidence="7">The sequence shown here is derived from an EMBL/GenBank/DDBJ whole genome shotgun (WGS) entry which is preliminary data.</text>
</comment>
<organism evidence="7 8">
    <name type="scientific">Polaribacter reichenbachii</name>
    <dbReference type="NCBI Taxonomy" id="996801"/>
    <lineage>
        <taxon>Bacteria</taxon>
        <taxon>Pseudomonadati</taxon>
        <taxon>Bacteroidota</taxon>
        <taxon>Flavobacteriia</taxon>
        <taxon>Flavobacteriales</taxon>
        <taxon>Flavobacteriaceae</taxon>
    </lineage>
</organism>
<evidence type="ECO:0000313" key="7">
    <source>
        <dbReference type="EMBL" id="OBY65243.1"/>
    </source>
</evidence>
<dbReference type="STRING" id="996801.BW723_12725"/>
<feature type="transmembrane region" description="Helical" evidence="6">
    <location>
        <begin position="142"/>
        <end position="164"/>
    </location>
</feature>
<feature type="transmembrane region" description="Helical" evidence="6">
    <location>
        <begin position="262"/>
        <end position="285"/>
    </location>
</feature>
<evidence type="ECO:0000256" key="3">
    <source>
        <dbReference type="ARBA" id="ARBA00022692"/>
    </source>
</evidence>
<proteinExistence type="inferred from homology"/>
<dbReference type="Proteomes" id="UP000092612">
    <property type="component" value="Unassembled WGS sequence"/>
</dbReference>
<dbReference type="Pfam" id="PF01594">
    <property type="entry name" value="AI-2E_transport"/>
    <property type="match status" value="1"/>
</dbReference>
<evidence type="ECO:0000313" key="8">
    <source>
        <dbReference type="Proteomes" id="UP000092612"/>
    </source>
</evidence>
<name>A0A1B8U033_9FLAO</name>
<gene>
    <name evidence="7" type="ORF">LPB301_09050</name>
</gene>
<feature type="transmembrane region" description="Helical" evidence="6">
    <location>
        <begin position="34"/>
        <end position="52"/>
    </location>
</feature>
<evidence type="ECO:0000256" key="5">
    <source>
        <dbReference type="ARBA" id="ARBA00023136"/>
    </source>
</evidence>
<dbReference type="OrthoDB" id="9773730at2"/>
<evidence type="ECO:0000256" key="1">
    <source>
        <dbReference type="ARBA" id="ARBA00004141"/>
    </source>
</evidence>
<feature type="transmembrane region" description="Helical" evidence="6">
    <location>
        <begin position="200"/>
        <end position="221"/>
    </location>
</feature>
<keyword evidence="8" id="KW-1185">Reference proteome</keyword>
<evidence type="ECO:0008006" key="9">
    <source>
        <dbReference type="Google" id="ProtNLM"/>
    </source>
</evidence>
<keyword evidence="5 6" id="KW-0472">Membrane</keyword>
<dbReference type="RefSeq" id="WP_068360434.1">
    <property type="nucleotide sequence ID" value="NZ_CP019337.1"/>
</dbReference>
<feature type="transmembrane region" description="Helical" evidence="6">
    <location>
        <begin position="297"/>
        <end position="328"/>
    </location>
</feature>
<accession>A0A1B8U033</accession>
<feature type="transmembrane region" description="Helical" evidence="6">
    <location>
        <begin position="12"/>
        <end position="28"/>
    </location>
</feature>
<keyword evidence="3 6" id="KW-0812">Transmembrane</keyword>
<dbReference type="EMBL" id="LSFL01000031">
    <property type="protein sequence ID" value="OBY65243.1"/>
    <property type="molecule type" value="Genomic_DNA"/>
</dbReference>
<keyword evidence="4 6" id="KW-1133">Transmembrane helix</keyword>
<evidence type="ECO:0000256" key="6">
    <source>
        <dbReference type="SAM" id="Phobius"/>
    </source>
</evidence>
<dbReference type="PANTHER" id="PTHR21716:SF4">
    <property type="entry name" value="TRANSMEMBRANE PROTEIN 245"/>
    <property type="match status" value="1"/>
</dbReference>
<evidence type="ECO:0000256" key="2">
    <source>
        <dbReference type="ARBA" id="ARBA00009773"/>
    </source>
</evidence>
<protein>
    <recommendedName>
        <fullName evidence="9">Permease</fullName>
    </recommendedName>
</protein>
<feature type="transmembrane region" description="Helical" evidence="6">
    <location>
        <begin position="64"/>
        <end position="89"/>
    </location>
</feature>
<reference evidence="8" key="1">
    <citation type="submission" date="2016-02" db="EMBL/GenBank/DDBJ databases">
        <title>Paenibacillus sp. LPB0068, isolated from Crassostrea gigas.</title>
        <authorList>
            <person name="Shin S.-K."/>
            <person name="Yi H."/>
        </authorList>
    </citation>
    <scope>NUCLEOTIDE SEQUENCE [LARGE SCALE GENOMIC DNA]</scope>
    <source>
        <strain evidence="8">KCTC 23969</strain>
    </source>
</reference>
<dbReference type="GO" id="GO:0016020">
    <property type="term" value="C:membrane"/>
    <property type="evidence" value="ECO:0007669"/>
    <property type="project" value="UniProtKB-SubCell"/>
</dbReference>
<feature type="transmembrane region" description="Helical" evidence="6">
    <location>
        <begin position="227"/>
        <end position="255"/>
    </location>
</feature>
<dbReference type="AlphaFoldDB" id="A0A1B8U033"/>